<dbReference type="FunFam" id="2.60.120.330:FF:000014">
    <property type="entry name" value="Gibberellin 2-beta-dioxygenase 1"/>
    <property type="match status" value="1"/>
</dbReference>
<dbReference type="InterPro" id="IPR027443">
    <property type="entry name" value="IPNS-like_sf"/>
</dbReference>
<dbReference type="InterPro" id="IPR044861">
    <property type="entry name" value="IPNS-like_FE2OG_OXY"/>
</dbReference>
<evidence type="ECO:0000256" key="1">
    <source>
        <dbReference type="ARBA" id="ARBA00001961"/>
    </source>
</evidence>
<evidence type="ECO:0000256" key="5">
    <source>
        <dbReference type="ARBA" id="ARBA00023004"/>
    </source>
</evidence>
<evidence type="ECO:0000256" key="3">
    <source>
        <dbReference type="ARBA" id="ARBA00022964"/>
    </source>
</evidence>
<dbReference type="InterPro" id="IPR005123">
    <property type="entry name" value="Oxoglu/Fe-dep_dioxygenase_dom"/>
</dbReference>
<dbReference type="InterPro" id="IPR026992">
    <property type="entry name" value="DIOX_N"/>
</dbReference>
<comment type="catalytic activity">
    <reaction evidence="6">
        <text>gibberellin A1 + 2-oxoglutarate + O2 = gibberellin A8 + succinate + CO2</text>
        <dbReference type="Rhea" id="RHEA:15005"/>
        <dbReference type="ChEBI" id="CHEBI:15379"/>
        <dbReference type="ChEBI" id="CHEBI:16526"/>
        <dbReference type="ChEBI" id="CHEBI:16810"/>
        <dbReference type="ChEBI" id="CHEBI:30031"/>
        <dbReference type="ChEBI" id="CHEBI:58524"/>
        <dbReference type="ChEBI" id="CHEBI:58594"/>
        <dbReference type="EC" id="1.14.11.13"/>
    </reaction>
</comment>
<accession>A0A8J5EZM9</accession>
<dbReference type="Pfam" id="PF03171">
    <property type="entry name" value="2OG-FeII_Oxy"/>
    <property type="match status" value="1"/>
</dbReference>
<sequence>MECNPQRRYAILCFSPQTAAMVVLSNPTLHQIPLVKPPKLAASSGGSISVVDLSKPRAAASAAIIEACEDSGFFKVVNHGIPLELLCRLEAEAAAFFARPPADKESALGPADPFGYGHQTIGRNGDVGWVEYLLFAVSSTTTVPISSLGEYLVAVKRLAGEILELVAEGLRMKQRDRLSKMVTEEESDGIFRLNHYPPCPLLLEGFDGGGLTGFGEHTDPQIMSVLRSDGAAGLQVAGKDGSWVAVPPDRRAFFVNVGDAMQVLTNGRFKSIKHRVVVTDTERSRLSMIYFFGPAEETRITAMAEVMVDGEERRYNEFTWREYKKAAYKTRLGDDRLRQFEK</sequence>
<evidence type="ECO:0000256" key="7">
    <source>
        <dbReference type="ARBA" id="ARBA00061282"/>
    </source>
</evidence>
<keyword evidence="12" id="KW-1185">Reference proteome</keyword>
<dbReference type="AlphaFoldDB" id="A0A8J5EZM9"/>
<dbReference type="PANTHER" id="PTHR47990">
    <property type="entry name" value="2-OXOGLUTARATE (2OG) AND FE(II)-DEPENDENT OXYGENASE SUPERFAMILY PROTEIN-RELATED"/>
    <property type="match status" value="1"/>
</dbReference>
<keyword evidence="5 9" id="KW-0408">Iron</keyword>
<dbReference type="EC" id="1.14.11.13" evidence="8"/>
<comment type="caution">
    <text evidence="11">The sequence shown here is derived from an EMBL/GenBank/DDBJ whole genome shotgun (WGS) entry which is preliminary data.</text>
</comment>
<evidence type="ECO:0000313" key="12">
    <source>
        <dbReference type="Proteomes" id="UP000734854"/>
    </source>
</evidence>
<comment type="cofactor">
    <cofactor evidence="1">
        <name>L-ascorbate</name>
        <dbReference type="ChEBI" id="CHEBI:38290"/>
    </cofactor>
</comment>
<evidence type="ECO:0000256" key="4">
    <source>
        <dbReference type="ARBA" id="ARBA00023002"/>
    </source>
</evidence>
<comment type="similarity">
    <text evidence="7">Belongs to the iron/ascorbate-dependent oxidoreductase family. GA2OX subfamily.</text>
</comment>
<dbReference type="EMBL" id="JACMSC010000018">
    <property type="protein sequence ID" value="KAG6475917.1"/>
    <property type="molecule type" value="Genomic_DNA"/>
</dbReference>
<evidence type="ECO:0000256" key="6">
    <source>
        <dbReference type="ARBA" id="ARBA00052204"/>
    </source>
</evidence>
<dbReference type="PROSITE" id="PS51471">
    <property type="entry name" value="FE2OG_OXY"/>
    <property type="match status" value="1"/>
</dbReference>
<reference evidence="11 12" key="1">
    <citation type="submission" date="2020-08" db="EMBL/GenBank/DDBJ databases">
        <title>Plant Genome Project.</title>
        <authorList>
            <person name="Zhang R.-G."/>
        </authorList>
    </citation>
    <scope>NUCLEOTIDE SEQUENCE [LARGE SCALE GENOMIC DNA]</scope>
    <source>
        <tissue evidence="11">Rhizome</tissue>
    </source>
</reference>
<gene>
    <name evidence="11" type="ORF">ZIOFF_065147</name>
</gene>
<evidence type="ECO:0000256" key="8">
    <source>
        <dbReference type="ARBA" id="ARBA00066708"/>
    </source>
</evidence>
<dbReference type="GO" id="GO:0046872">
    <property type="term" value="F:metal ion binding"/>
    <property type="evidence" value="ECO:0007669"/>
    <property type="project" value="UniProtKB-KW"/>
</dbReference>
<dbReference type="Pfam" id="PF14226">
    <property type="entry name" value="DIOX_N"/>
    <property type="match status" value="1"/>
</dbReference>
<organism evidence="11 12">
    <name type="scientific">Zingiber officinale</name>
    <name type="common">Ginger</name>
    <name type="synonym">Amomum zingiber</name>
    <dbReference type="NCBI Taxonomy" id="94328"/>
    <lineage>
        <taxon>Eukaryota</taxon>
        <taxon>Viridiplantae</taxon>
        <taxon>Streptophyta</taxon>
        <taxon>Embryophyta</taxon>
        <taxon>Tracheophyta</taxon>
        <taxon>Spermatophyta</taxon>
        <taxon>Magnoliopsida</taxon>
        <taxon>Liliopsida</taxon>
        <taxon>Zingiberales</taxon>
        <taxon>Zingiberaceae</taxon>
        <taxon>Zingiber</taxon>
    </lineage>
</organism>
<name>A0A8J5EZM9_ZINOF</name>
<evidence type="ECO:0000313" key="11">
    <source>
        <dbReference type="EMBL" id="KAG6475917.1"/>
    </source>
</evidence>
<dbReference type="GO" id="GO:0045543">
    <property type="term" value="F:gibberellin 2-beta-dioxygenase activity"/>
    <property type="evidence" value="ECO:0007669"/>
    <property type="project" value="UniProtKB-EC"/>
</dbReference>
<dbReference type="SUPFAM" id="SSF51197">
    <property type="entry name" value="Clavaminate synthase-like"/>
    <property type="match status" value="1"/>
</dbReference>
<dbReference type="InterPro" id="IPR050231">
    <property type="entry name" value="Iron_ascorbate_oxido_reductase"/>
</dbReference>
<proteinExistence type="inferred from homology"/>
<evidence type="ECO:0000256" key="2">
    <source>
        <dbReference type="ARBA" id="ARBA00022723"/>
    </source>
</evidence>
<feature type="domain" description="Fe2OG dioxygenase" evidence="10">
    <location>
        <begin position="186"/>
        <end position="294"/>
    </location>
</feature>
<keyword evidence="2 9" id="KW-0479">Metal-binding</keyword>
<evidence type="ECO:0000259" key="10">
    <source>
        <dbReference type="PROSITE" id="PS51471"/>
    </source>
</evidence>
<keyword evidence="4 9" id="KW-0560">Oxidoreductase</keyword>
<keyword evidence="3" id="KW-0223">Dioxygenase</keyword>
<evidence type="ECO:0000256" key="9">
    <source>
        <dbReference type="RuleBase" id="RU003682"/>
    </source>
</evidence>
<protein>
    <recommendedName>
        <fullName evidence="8">gibberellin 2beta-dioxygenase</fullName>
        <ecNumber evidence="8">1.14.11.13</ecNumber>
    </recommendedName>
</protein>
<dbReference type="Proteomes" id="UP000734854">
    <property type="component" value="Unassembled WGS sequence"/>
</dbReference>
<dbReference type="Gene3D" id="2.60.120.330">
    <property type="entry name" value="B-lactam Antibiotic, Isopenicillin N Synthase, Chain"/>
    <property type="match status" value="1"/>
</dbReference>